<evidence type="ECO:0000256" key="5">
    <source>
        <dbReference type="ARBA" id="ARBA00022840"/>
    </source>
</evidence>
<dbReference type="KEGG" id="cai:Caci_0172"/>
<dbReference type="Proteomes" id="UP000000851">
    <property type="component" value="Chromosome"/>
</dbReference>
<keyword evidence="6" id="KW-1278">Translocase</keyword>
<dbReference type="CDD" id="cd03230">
    <property type="entry name" value="ABC_DR_subfamily_A"/>
    <property type="match status" value="1"/>
</dbReference>
<gene>
    <name evidence="10" type="ordered locus">Caci_0172</name>
</gene>
<dbReference type="SMART" id="SM00382">
    <property type="entry name" value="AAA"/>
    <property type="match status" value="1"/>
</dbReference>
<dbReference type="RefSeq" id="WP_012784422.1">
    <property type="nucleotide sequence ID" value="NC_013131.1"/>
</dbReference>
<evidence type="ECO:0000256" key="1">
    <source>
        <dbReference type="ARBA" id="ARBA00004202"/>
    </source>
</evidence>
<evidence type="ECO:0000256" key="7">
    <source>
        <dbReference type="ARBA" id="ARBA00023136"/>
    </source>
</evidence>
<keyword evidence="8" id="KW-0046">Antibiotic resistance</keyword>
<evidence type="ECO:0000256" key="8">
    <source>
        <dbReference type="ARBA" id="ARBA00023251"/>
    </source>
</evidence>
<organism evidence="10 11">
    <name type="scientific">Catenulispora acidiphila (strain DSM 44928 / JCM 14897 / NBRC 102108 / NRRL B-24433 / ID139908)</name>
    <dbReference type="NCBI Taxonomy" id="479433"/>
    <lineage>
        <taxon>Bacteria</taxon>
        <taxon>Bacillati</taxon>
        <taxon>Actinomycetota</taxon>
        <taxon>Actinomycetes</taxon>
        <taxon>Catenulisporales</taxon>
        <taxon>Catenulisporaceae</taxon>
        <taxon>Catenulispora</taxon>
    </lineage>
</organism>
<dbReference type="InterPro" id="IPR027417">
    <property type="entry name" value="P-loop_NTPase"/>
</dbReference>
<evidence type="ECO:0000256" key="2">
    <source>
        <dbReference type="ARBA" id="ARBA00022448"/>
    </source>
</evidence>
<dbReference type="InParanoid" id="C7QHI8"/>
<comment type="subcellular location">
    <subcellularLocation>
        <location evidence="1">Cell membrane</location>
        <topology evidence="1">Peripheral membrane protein</topology>
    </subcellularLocation>
</comment>
<dbReference type="eggNOG" id="COG1131">
    <property type="taxonomic scope" value="Bacteria"/>
</dbReference>
<dbReference type="HOGENOM" id="CLU_000604_1_2_11"/>
<evidence type="ECO:0000313" key="10">
    <source>
        <dbReference type="EMBL" id="ACU69127.1"/>
    </source>
</evidence>
<evidence type="ECO:0000256" key="4">
    <source>
        <dbReference type="ARBA" id="ARBA00022741"/>
    </source>
</evidence>
<keyword evidence="5" id="KW-0067">ATP-binding</keyword>
<dbReference type="STRING" id="479433.Caci_0172"/>
<dbReference type="Gene3D" id="3.40.50.300">
    <property type="entry name" value="P-loop containing nucleotide triphosphate hydrolases"/>
    <property type="match status" value="1"/>
</dbReference>
<name>C7QHI8_CATAD</name>
<keyword evidence="11" id="KW-1185">Reference proteome</keyword>
<dbReference type="EMBL" id="CP001700">
    <property type="protein sequence ID" value="ACU69127.1"/>
    <property type="molecule type" value="Genomic_DNA"/>
</dbReference>
<evidence type="ECO:0000256" key="6">
    <source>
        <dbReference type="ARBA" id="ARBA00022967"/>
    </source>
</evidence>
<protein>
    <submittedName>
        <fullName evidence="10">ABC transporter related</fullName>
    </submittedName>
</protein>
<evidence type="ECO:0000313" key="11">
    <source>
        <dbReference type="Proteomes" id="UP000000851"/>
    </source>
</evidence>
<sequence>MPAIEVRGLRKAYGDVTAVEDVSFEVAEGEIFGILGPNGAGKTTTVECVSGLRTPDAGEVRVLGLDPRRDREDVRQVLGVQLQESQLPGKIHVREALELYASFYRDPADVDRLLAQWELTEKAGARFGKLSGGQKQRLAVALAMVGKPRVVVLDELTTGLDPHARRTAWEMVQAVRDSGVTVLLVTHFMEEAERLCDRVAIIDAGRVVALDTPAAMAARGPAAGQRMRFRPSAPVEDADLLALPEVRSVERHGAHLEVSGTSEVIGAVTAYLARRQIIAAELRVEQSSLDDAFIALTTHATTTTHAAQTMQTAQTAQTAKES</sequence>
<keyword evidence="3" id="KW-1003">Cell membrane</keyword>
<dbReference type="GO" id="GO:0046677">
    <property type="term" value="P:response to antibiotic"/>
    <property type="evidence" value="ECO:0007669"/>
    <property type="project" value="UniProtKB-KW"/>
</dbReference>
<reference evidence="10 11" key="1">
    <citation type="journal article" date="2009" name="Stand. Genomic Sci.">
        <title>Complete genome sequence of Catenulispora acidiphila type strain (ID 139908).</title>
        <authorList>
            <person name="Copeland A."/>
            <person name="Lapidus A."/>
            <person name="Glavina Del Rio T."/>
            <person name="Nolan M."/>
            <person name="Lucas S."/>
            <person name="Chen F."/>
            <person name="Tice H."/>
            <person name="Cheng J.F."/>
            <person name="Bruce D."/>
            <person name="Goodwin L."/>
            <person name="Pitluck S."/>
            <person name="Mikhailova N."/>
            <person name="Pati A."/>
            <person name="Ivanova N."/>
            <person name="Mavromatis K."/>
            <person name="Chen A."/>
            <person name="Palaniappan K."/>
            <person name="Chain P."/>
            <person name="Land M."/>
            <person name="Hauser L."/>
            <person name="Chang Y.J."/>
            <person name="Jeffries C.D."/>
            <person name="Chertkov O."/>
            <person name="Brettin T."/>
            <person name="Detter J.C."/>
            <person name="Han C."/>
            <person name="Ali Z."/>
            <person name="Tindall B.J."/>
            <person name="Goker M."/>
            <person name="Bristow J."/>
            <person name="Eisen J.A."/>
            <person name="Markowitz V."/>
            <person name="Hugenholtz P."/>
            <person name="Kyrpides N.C."/>
            <person name="Klenk H.P."/>
        </authorList>
    </citation>
    <scope>NUCLEOTIDE SEQUENCE [LARGE SCALE GENOMIC DNA]</scope>
    <source>
        <strain evidence="11">DSM 44928 / JCM 14897 / NBRC 102108 / NRRL B-24433 / ID139908</strain>
    </source>
</reference>
<keyword evidence="7" id="KW-0472">Membrane</keyword>
<dbReference type="AlphaFoldDB" id="C7QHI8"/>
<evidence type="ECO:0000259" key="9">
    <source>
        <dbReference type="PROSITE" id="PS50893"/>
    </source>
</evidence>
<keyword evidence="4" id="KW-0547">Nucleotide-binding</keyword>
<dbReference type="InterPro" id="IPR003439">
    <property type="entry name" value="ABC_transporter-like_ATP-bd"/>
</dbReference>
<dbReference type="OrthoDB" id="9804819at2"/>
<dbReference type="GO" id="GO:0005524">
    <property type="term" value="F:ATP binding"/>
    <property type="evidence" value="ECO:0007669"/>
    <property type="project" value="UniProtKB-KW"/>
</dbReference>
<feature type="domain" description="ABC transporter" evidence="9">
    <location>
        <begin position="4"/>
        <end position="229"/>
    </location>
</feature>
<proteinExistence type="predicted"/>
<dbReference type="PROSITE" id="PS50893">
    <property type="entry name" value="ABC_TRANSPORTER_2"/>
    <property type="match status" value="1"/>
</dbReference>
<dbReference type="GO" id="GO:0005886">
    <property type="term" value="C:plasma membrane"/>
    <property type="evidence" value="ECO:0007669"/>
    <property type="project" value="UniProtKB-SubCell"/>
</dbReference>
<evidence type="ECO:0000256" key="3">
    <source>
        <dbReference type="ARBA" id="ARBA00022475"/>
    </source>
</evidence>
<dbReference type="InterPro" id="IPR050763">
    <property type="entry name" value="ABC_transporter_ATP-binding"/>
</dbReference>
<dbReference type="InterPro" id="IPR017871">
    <property type="entry name" value="ABC_transporter-like_CS"/>
</dbReference>
<accession>C7QHI8</accession>
<dbReference type="PROSITE" id="PS00211">
    <property type="entry name" value="ABC_TRANSPORTER_1"/>
    <property type="match status" value="1"/>
</dbReference>
<dbReference type="Pfam" id="PF00005">
    <property type="entry name" value="ABC_tran"/>
    <property type="match status" value="1"/>
</dbReference>
<dbReference type="FunFam" id="3.40.50.300:FF:000589">
    <property type="entry name" value="ABC transporter, ATP-binding subunit"/>
    <property type="match status" value="1"/>
</dbReference>
<dbReference type="SUPFAM" id="SSF52540">
    <property type="entry name" value="P-loop containing nucleoside triphosphate hydrolases"/>
    <property type="match status" value="1"/>
</dbReference>
<keyword evidence="2" id="KW-0813">Transport</keyword>
<dbReference type="InterPro" id="IPR003593">
    <property type="entry name" value="AAA+_ATPase"/>
</dbReference>
<dbReference type="PANTHER" id="PTHR42711:SF16">
    <property type="entry name" value="ABC TRANSPORTER ATP-BINDING PROTEIN"/>
    <property type="match status" value="1"/>
</dbReference>
<dbReference type="PANTHER" id="PTHR42711">
    <property type="entry name" value="ABC TRANSPORTER ATP-BINDING PROTEIN"/>
    <property type="match status" value="1"/>
</dbReference>
<dbReference type="GO" id="GO:0016887">
    <property type="term" value="F:ATP hydrolysis activity"/>
    <property type="evidence" value="ECO:0007669"/>
    <property type="project" value="InterPro"/>
</dbReference>